<name>A0ACB9BSR5_9ASTR</name>
<reference evidence="2" key="1">
    <citation type="journal article" date="2022" name="Mol. Ecol. Resour.">
        <title>The genomes of chicory, endive, great burdock and yacon provide insights into Asteraceae palaeo-polyploidization history and plant inulin production.</title>
        <authorList>
            <person name="Fan W."/>
            <person name="Wang S."/>
            <person name="Wang H."/>
            <person name="Wang A."/>
            <person name="Jiang F."/>
            <person name="Liu H."/>
            <person name="Zhao H."/>
            <person name="Xu D."/>
            <person name="Zhang Y."/>
        </authorList>
    </citation>
    <scope>NUCLEOTIDE SEQUENCE [LARGE SCALE GENOMIC DNA]</scope>
    <source>
        <strain evidence="2">cv. Yunnan</strain>
    </source>
</reference>
<protein>
    <submittedName>
        <fullName evidence="1">Uncharacterized protein</fullName>
    </submittedName>
</protein>
<accession>A0ACB9BSR5</accession>
<sequence>MVRKLLAFIRFQAISHHQRVWKLLAFKRNKVRETEKPPENGEHSASQPAEEQPWEEIRSRRRREDVKAPNQKAITFFITDLPNRCSHALLWKRFNLKKMLALSGMHMLLTKWGRMDVVRYVDIAVDMKSLLARMNSIKILGALPRSYVARYDKRNNKFQEGVHEVKKQRESIPSCHNQQPWKKVNQNRSFRDALINTDGQRAPKKYQSLSKPLLFTL</sequence>
<organism evidence="1 2">
    <name type="scientific">Smallanthus sonchifolius</name>
    <dbReference type="NCBI Taxonomy" id="185202"/>
    <lineage>
        <taxon>Eukaryota</taxon>
        <taxon>Viridiplantae</taxon>
        <taxon>Streptophyta</taxon>
        <taxon>Embryophyta</taxon>
        <taxon>Tracheophyta</taxon>
        <taxon>Spermatophyta</taxon>
        <taxon>Magnoliopsida</taxon>
        <taxon>eudicotyledons</taxon>
        <taxon>Gunneridae</taxon>
        <taxon>Pentapetalae</taxon>
        <taxon>asterids</taxon>
        <taxon>campanulids</taxon>
        <taxon>Asterales</taxon>
        <taxon>Asteraceae</taxon>
        <taxon>Asteroideae</taxon>
        <taxon>Heliantheae alliance</taxon>
        <taxon>Millerieae</taxon>
        <taxon>Smallanthus</taxon>
    </lineage>
</organism>
<dbReference type="Proteomes" id="UP001056120">
    <property type="component" value="Linkage Group LG22"/>
</dbReference>
<keyword evidence="2" id="KW-1185">Reference proteome</keyword>
<reference evidence="1 2" key="2">
    <citation type="journal article" date="2022" name="Mol. Ecol. Resour.">
        <title>The genomes of chicory, endive, great burdock and yacon provide insights into Asteraceae paleo-polyploidization history and plant inulin production.</title>
        <authorList>
            <person name="Fan W."/>
            <person name="Wang S."/>
            <person name="Wang H."/>
            <person name="Wang A."/>
            <person name="Jiang F."/>
            <person name="Liu H."/>
            <person name="Zhao H."/>
            <person name="Xu D."/>
            <person name="Zhang Y."/>
        </authorList>
    </citation>
    <scope>NUCLEOTIDE SEQUENCE [LARGE SCALE GENOMIC DNA]</scope>
    <source>
        <strain evidence="2">cv. Yunnan</strain>
        <tissue evidence="1">Leaves</tissue>
    </source>
</reference>
<evidence type="ECO:0000313" key="2">
    <source>
        <dbReference type="Proteomes" id="UP001056120"/>
    </source>
</evidence>
<proteinExistence type="predicted"/>
<gene>
    <name evidence="1" type="ORF">L1987_64849</name>
</gene>
<evidence type="ECO:0000313" key="1">
    <source>
        <dbReference type="EMBL" id="KAI3725074.1"/>
    </source>
</evidence>
<dbReference type="EMBL" id="CM042039">
    <property type="protein sequence ID" value="KAI3725074.1"/>
    <property type="molecule type" value="Genomic_DNA"/>
</dbReference>
<comment type="caution">
    <text evidence="1">The sequence shown here is derived from an EMBL/GenBank/DDBJ whole genome shotgun (WGS) entry which is preliminary data.</text>
</comment>